<evidence type="ECO:0000256" key="1">
    <source>
        <dbReference type="ARBA" id="ARBA00023604"/>
    </source>
</evidence>
<comment type="similarity">
    <text evidence="1">Belongs to the asaB hydroxylase/desaturase family.</text>
</comment>
<reference evidence="3 4" key="1">
    <citation type="journal article" date="2024" name="Commun. Biol.">
        <title>Comparative genomic analysis of thermophilic fungi reveals convergent evolutionary adaptations and gene losses.</title>
        <authorList>
            <person name="Steindorff A.S."/>
            <person name="Aguilar-Pontes M.V."/>
            <person name="Robinson A.J."/>
            <person name="Andreopoulos B."/>
            <person name="LaButti K."/>
            <person name="Kuo A."/>
            <person name="Mondo S."/>
            <person name="Riley R."/>
            <person name="Otillar R."/>
            <person name="Haridas S."/>
            <person name="Lipzen A."/>
            <person name="Grimwood J."/>
            <person name="Schmutz J."/>
            <person name="Clum A."/>
            <person name="Reid I.D."/>
            <person name="Moisan M.C."/>
            <person name="Butler G."/>
            <person name="Nguyen T.T.M."/>
            <person name="Dewar K."/>
            <person name="Conant G."/>
            <person name="Drula E."/>
            <person name="Henrissat B."/>
            <person name="Hansel C."/>
            <person name="Singer S."/>
            <person name="Hutchinson M.I."/>
            <person name="de Vries R.P."/>
            <person name="Natvig D.O."/>
            <person name="Powell A.J."/>
            <person name="Tsang A."/>
            <person name="Grigoriev I.V."/>
        </authorList>
    </citation>
    <scope>NUCLEOTIDE SEQUENCE [LARGE SCALE GENOMIC DNA]</scope>
    <source>
        <strain evidence="3 4">ATCC 22073</strain>
    </source>
</reference>
<gene>
    <name evidence="3" type="ORF">VTJ83DRAFT_1349</name>
</gene>
<sequence>MKPASDEGQEPTQAPAEVGMHNQLALDQPWKRFWPPVKGGETWKRLLREHPEVLACRFDVNRPYDRPWRRWADPTFVHGASHAVGHVPSSSWRSGDGQPLVPRRDAEQERQALDNQIRRLKLPCVVPKSFHHLAPLEMYEREKPYKCHLPKDCFPGFKMNNLVSENYEVTISEVTGFEHMFTLNTSGFEFAKCPIAVPEWSDEAVQERYLPGIVEWLKKRLGCEDVFCYAYNFRHYDPQQRPAGQQYDFKPPFLRAHCDASASTCQARLRLYYPDNYTELMRGRVRFINIWRPISPAPVEDCPLAMCDFRTVDREDLVPMDIVYPHFVDEAYEVRYNPAHRWFYKRGMTQEDVIVFKLFDSEAREATVCPHSAFVDPSAPLDAPRRASIEVKAIVLG</sequence>
<dbReference type="EMBL" id="JAZGUE010000001">
    <property type="protein sequence ID" value="KAL2271978.1"/>
    <property type="molecule type" value="Genomic_DNA"/>
</dbReference>
<dbReference type="RefSeq" id="XP_070870702.1">
    <property type="nucleotide sequence ID" value="XM_071007498.1"/>
</dbReference>
<dbReference type="NCBIfam" id="NF041278">
    <property type="entry name" value="CmcJ_NvfI_EfuI"/>
    <property type="match status" value="1"/>
</dbReference>
<comment type="caution">
    <text evidence="3">The sequence shown here is derived from an EMBL/GenBank/DDBJ whole genome shotgun (WGS) entry which is preliminary data.</text>
</comment>
<dbReference type="GeneID" id="98122142"/>
<dbReference type="PANTHER" id="PTHR34598">
    <property type="entry name" value="BLL6449 PROTEIN"/>
    <property type="match status" value="1"/>
</dbReference>
<protein>
    <recommendedName>
        <fullName evidence="5">Methyltransferase</fullName>
    </recommendedName>
</protein>
<dbReference type="InterPro" id="IPR044053">
    <property type="entry name" value="AsaB-like"/>
</dbReference>
<proteinExistence type="inferred from homology"/>
<evidence type="ECO:0000313" key="3">
    <source>
        <dbReference type="EMBL" id="KAL2271978.1"/>
    </source>
</evidence>
<feature type="region of interest" description="Disordered" evidence="2">
    <location>
        <begin position="86"/>
        <end position="106"/>
    </location>
</feature>
<evidence type="ECO:0000256" key="2">
    <source>
        <dbReference type="SAM" id="MobiDB-lite"/>
    </source>
</evidence>
<evidence type="ECO:0000313" key="4">
    <source>
        <dbReference type="Proteomes" id="UP001600064"/>
    </source>
</evidence>
<keyword evidence="4" id="KW-1185">Reference proteome</keyword>
<evidence type="ECO:0008006" key="5">
    <source>
        <dbReference type="Google" id="ProtNLM"/>
    </source>
</evidence>
<accession>A0ABR4DNR5</accession>
<dbReference type="Proteomes" id="UP001600064">
    <property type="component" value="Unassembled WGS sequence"/>
</dbReference>
<name>A0ABR4DNR5_9PEZI</name>
<organism evidence="3 4">
    <name type="scientific">Remersonia thermophila</name>
    <dbReference type="NCBI Taxonomy" id="72144"/>
    <lineage>
        <taxon>Eukaryota</taxon>
        <taxon>Fungi</taxon>
        <taxon>Dikarya</taxon>
        <taxon>Ascomycota</taxon>
        <taxon>Pezizomycotina</taxon>
        <taxon>Sordariomycetes</taxon>
        <taxon>Sordariomycetidae</taxon>
        <taxon>Sordariales</taxon>
        <taxon>Sordariales incertae sedis</taxon>
        <taxon>Remersonia</taxon>
    </lineage>
</organism>
<dbReference type="PANTHER" id="PTHR34598:SF3">
    <property type="entry name" value="OXIDOREDUCTASE AN1597"/>
    <property type="match status" value="1"/>
</dbReference>